<evidence type="ECO:0000259" key="13">
    <source>
        <dbReference type="Pfam" id="PF00593"/>
    </source>
</evidence>
<evidence type="ECO:0000313" key="16">
    <source>
        <dbReference type="Proteomes" id="UP000027604"/>
    </source>
</evidence>
<dbReference type="InterPro" id="IPR036942">
    <property type="entry name" value="Beta-barrel_TonB_sf"/>
</dbReference>
<dbReference type="AlphaFoldDB" id="W0V454"/>
<sequence>MKMKQRGACVVRPMVLALAMAFCGHAVAADEETTPEVVLPAISVFGDTISAANVGRSYLKSEDVERQQANNVAALLDNLPGVDLAGTSRPSGQTLNIWGFNKVQDVKVILDGVPKGFEKYRQGSIFVEPELIKQIEVNKGPHTSLYGNGGFGGVVTIDTKDARDMLKGEANVGAFVKYAHQSNNAENDATVAVYGRTEDGRYDAMAYVTQRKSGDLEKPDGKPFRFSAVDTPSSLIKLNVRLTDEQLLTLSAMRGRSTGWGPFAALGEDVPVPTDAEIKKYGWDEAWQRKAVYRDQQDDTYAVKWHYAPRDNPLVNLTATYGRSYTEQHDKRPDSASQASFLGSLGNESWASYNDQLAEVRNESLFSTGALAHVLSIGAQWHKNVRDTLMYYPSPSALKDPTYNFGYFQPYYMPAGQQKTEGLYLQDAMTYGSVTMTAALRYDRVTTQGVPNVASRYNSPLPAAGHDFRAVTHSDWSPRVGLFWKATSSLALFADASRTWRAPTIDEMFSNEFYVTPALSSSTPGTSRDLKVERITAVRLGAMASRKGLFSERDDAQVRLTFYQNRDSDNIGPRLGVLVYGYVPGSGMKLPPGLSDYRNLSGFRTAGMELESFYNTPDMYASASLSMQTGRRNGTQRDPWGDDEPVATIAPNKLITSLGWKLPVPGTTLGWQGKFVSKQDKLLPLGSFYRLPPSQGYGLHTLFASWHGSQGVWRDTDLRLTVDNIFNRDYKPYLSEGVTGVGRNYKLSLSRSF</sequence>
<keyword evidence="7 10" id="KW-0472">Membrane</keyword>
<proteinExistence type="inferred from homology"/>
<protein>
    <submittedName>
        <fullName evidence="15">TonB-dependent heme/hemoglobin receptor family protein</fullName>
    </submittedName>
</protein>
<evidence type="ECO:0000313" key="15">
    <source>
        <dbReference type="EMBL" id="CDG82133.1"/>
    </source>
</evidence>
<keyword evidence="6 11" id="KW-0798">TonB box</keyword>
<dbReference type="HOGENOM" id="CLU_008287_19_3_4"/>
<dbReference type="RefSeq" id="WP_167541087.1">
    <property type="nucleotide sequence ID" value="NZ_BCTH01000012.1"/>
</dbReference>
<keyword evidence="3 10" id="KW-0813">Transport</keyword>
<dbReference type="STRING" id="1349767.GJA_1482"/>
<keyword evidence="16" id="KW-1185">Reference proteome</keyword>
<dbReference type="eggNOG" id="COG1629">
    <property type="taxonomic scope" value="Bacteria"/>
</dbReference>
<evidence type="ECO:0000256" key="5">
    <source>
        <dbReference type="ARBA" id="ARBA00022692"/>
    </source>
</evidence>
<evidence type="ECO:0000256" key="7">
    <source>
        <dbReference type="ARBA" id="ARBA00023136"/>
    </source>
</evidence>
<organism evidence="15 16">
    <name type="scientific">Janthinobacterium agaricidamnosum NBRC 102515 = DSM 9628</name>
    <dbReference type="NCBI Taxonomy" id="1349767"/>
    <lineage>
        <taxon>Bacteria</taxon>
        <taxon>Pseudomonadati</taxon>
        <taxon>Pseudomonadota</taxon>
        <taxon>Betaproteobacteria</taxon>
        <taxon>Burkholderiales</taxon>
        <taxon>Oxalobacteraceae</taxon>
        <taxon>Janthinobacterium</taxon>
    </lineage>
</organism>
<keyword evidence="9 10" id="KW-0998">Cell outer membrane</keyword>
<accession>W0V454</accession>
<dbReference type="Gene3D" id="2.170.130.10">
    <property type="entry name" value="TonB-dependent receptor, plug domain"/>
    <property type="match status" value="1"/>
</dbReference>
<reference evidence="15 16" key="1">
    <citation type="journal article" date="2015" name="Genome Announc.">
        <title>Genome Sequence of Mushroom Soft-Rot Pathogen Janthinobacterium agaricidamnosum.</title>
        <authorList>
            <person name="Graupner K."/>
            <person name="Lackner G."/>
            <person name="Hertweck C."/>
        </authorList>
    </citation>
    <scope>NUCLEOTIDE SEQUENCE [LARGE SCALE GENOMIC DNA]</scope>
    <source>
        <strain evidence="16">NBRC 102515 / DSM 9628</strain>
    </source>
</reference>
<dbReference type="EMBL" id="HG322949">
    <property type="protein sequence ID" value="CDG82133.1"/>
    <property type="molecule type" value="Genomic_DNA"/>
</dbReference>
<comment type="subcellular location">
    <subcellularLocation>
        <location evidence="1 10">Cell outer membrane</location>
        <topology evidence="1 10">Multi-pass membrane protein</topology>
    </subcellularLocation>
</comment>
<name>W0V454_9BURK</name>
<keyword evidence="12" id="KW-0732">Signal</keyword>
<evidence type="ECO:0000256" key="8">
    <source>
        <dbReference type="ARBA" id="ARBA00023170"/>
    </source>
</evidence>
<feature type="domain" description="TonB-dependent receptor-like beta-barrel" evidence="13">
    <location>
        <begin position="273"/>
        <end position="725"/>
    </location>
</feature>
<evidence type="ECO:0000256" key="3">
    <source>
        <dbReference type="ARBA" id="ARBA00022448"/>
    </source>
</evidence>
<keyword evidence="4 10" id="KW-1134">Transmembrane beta strand</keyword>
<comment type="similarity">
    <text evidence="2 10 11">Belongs to the TonB-dependent receptor family.</text>
</comment>
<evidence type="ECO:0000256" key="1">
    <source>
        <dbReference type="ARBA" id="ARBA00004571"/>
    </source>
</evidence>
<dbReference type="InterPro" id="IPR039426">
    <property type="entry name" value="TonB-dep_rcpt-like"/>
</dbReference>
<dbReference type="CDD" id="cd01347">
    <property type="entry name" value="ligand_gated_channel"/>
    <property type="match status" value="1"/>
</dbReference>
<gene>
    <name evidence="15" type="ORF">GJA_1482</name>
</gene>
<dbReference type="Gene3D" id="2.40.170.20">
    <property type="entry name" value="TonB-dependent receptor, beta-barrel domain"/>
    <property type="match status" value="1"/>
</dbReference>
<feature type="chain" id="PRO_5004797535" evidence="12">
    <location>
        <begin position="29"/>
        <end position="753"/>
    </location>
</feature>
<evidence type="ECO:0000256" key="12">
    <source>
        <dbReference type="SAM" id="SignalP"/>
    </source>
</evidence>
<dbReference type="KEGG" id="jag:GJA_1482"/>
<dbReference type="GO" id="GO:0033214">
    <property type="term" value="P:siderophore-iron import into cell"/>
    <property type="evidence" value="ECO:0007669"/>
    <property type="project" value="TreeGrafter"/>
</dbReference>
<dbReference type="InterPro" id="IPR012910">
    <property type="entry name" value="Plug_dom"/>
</dbReference>
<keyword evidence="8 15" id="KW-0675">Receptor</keyword>
<evidence type="ECO:0000256" key="10">
    <source>
        <dbReference type="PROSITE-ProRule" id="PRU01360"/>
    </source>
</evidence>
<keyword evidence="5 10" id="KW-0812">Transmembrane</keyword>
<dbReference type="SUPFAM" id="SSF56935">
    <property type="entry name" value="Porins"/>
    <property type="match status" value="1"/>
</dbReference>
<dbReference type="InterPro" id="IPR000531">
    <property type="entry name" value="Beta-barrel_TonB"/>
</dbReference>
<evidence type="ECO:0000259" key="14">
    <source>
        <dbReference type="Pfam" id="PF07715"/>
    </source>
</evidence>
<dbReference type="Pfam" id="PF00593">
    <property type="entry name" value="TonB_dep_Rec_b-barrel"/>
    <property type="match status" value="1"/>
</dbReference>
<dbReference type="InterPro" id="IPR037066">
    <property type="entry name" value="Plug_dom_sf"/>
</dbReference>
<dbReference type="GO" id="GO:0009279">
    <property type="term" value="C:cell outer membrane"/>
    <property type="evidence" value="ECO:0007669"/>
    <property type="project" value="UniProtKB-SubCell"/>
</dbReference>
<dbReference type="Proteomes" id="UP000027604">
    <property type="component" value="Chromosome I"/>
</dbReference>
<dbReference type="PATRIC" id="fig|1349767.4.peg.3178"/>
<evidence type="ECO:0000256" key="2">
    <source>
        <dbReference type="ARBA" id="ARBA00009810"/>
    </source>
</evidence>
<dbReference type="PROSITE" id="PS52016">
    <property type="entry name" value="TONB_DEPENDENT_REC_3"/>
    <property type="match status" value="1"/>
</dbReference>
<dbReference type="NCBIfam" id="TIGR01785">
    <property type="entry name" value="TonB-hemin"/>
    <property type="match status" value="1"/>
</dbReference>
<dbReference type="PANTHER" id="PTHR30442">
    <property type="entry name" value="IRON III DICITRATE TRANSPORT PROTEIN FECA"/>
    <property type="match status" value="1"/>
</dbReference>
<feature type="domain" description="TonB-dependent receptor plug" evidence="14">
    <location>
        <begin position="56"/>
        <end position="154"/>
    </location>
</feature>
<dbReference type="InterPro" id="IPR011276">
    <property type="entry name" value="TonB_haem/Hb_rcpt"/>
</dbReference>
<dbReference type="Pfam" id="PF07715">
    <property type="entry name" value="Plug"/>
    <property type="match status" value="1"/>
</dbReference>
<evidence type="ECO:0000256" key="4">
    <source>
        <dbReference type="ARBA" id="ARBA00022452"/>
    </source>
</evidence>
<evidence type="ECO:0000256" key="6">
    <source>
        <dbReference type="ARBA" id="ARBA00023077"/>
    </source>
</evidence>
<dbReference type="GO" id="GO:0015232">
    <property type="term" value="F:heme transmembrane transporter activity"/>
    <property type="evidence" value="ECO:0007669"/>
    <property type="project" value="InterPro"/>
</dbReference>
<evidence type="ECO:0000256" key="9">
    <source>
        <dbReference type="ARBA" id="ARBA00023237"/>
    </source>
</evidence>
<feature type="signal peptide" evidence="12">
    <location>
        <begin position="1"/>
        <end position="28"/>
    </location>
</feature>
<evidence type="ECO:0000256" key="11">
    <source>
        <dbReference type="RuleBase" id="RU003357"/>
    </source>
</evidence>
<dbReference type="PANTHER" id="PTHR30442:SF0">
    <property type="entry name" value="FE(3+) DICITRATE TRANSPORT PROTEIN FECA"/>
    <property type="match status" value="1"/>
</dbReference>